<evidence type="ECO:0000313" key="1">
    <source>
        <dbReference type="EMBL" id="GAH48933.1"/>
    </source>
</evidence>
<accession>X1HUG3</accession>
<reference evidence="1" key="1">
    <citation type="journal article" date="2014" name="Front. Microbiol.">
        <title>High frequency of phylogenetically diverse reductive dehalogenase-homologous genes in deep subseafloor sedimentary metagenomes.</title>
        <authorList>
            <person name="Kawai M."/>
            <person name="Futagami T."/>
            <person name="Toyoda A."/>
            <person name="Takaki Y."/>
            <person name="Nishi S."/>
            <person name="Hori S."/>
            <person name="Arai W."/>
            <person name="Tsubouchi T."/>
            <person name="Morono Y."/>
            <person name="Uchiyama I."/>
            <person name="Ito T."/>
            <person name="Fujiyama A."/>
            <person name="Inagaki F."/>
            <person name="Takami H."/>
        </authorList>
    </citation>
    <scope>NUCLEOTIDE SEQUENCE</scope>
    <source>
        <strain evidence="1">Expedition CK06-06</strain>
    </source>
</reference>
<gene>
    <name evidence="1" type="ORF">S03H2_33534</name>
</gene>
<organism evidence="1">
    <name type="scientific">marine sediment metagenome</name>
    <dbReference type="NCBI Taxonomy" id="412755"/>
    <lineage>
        <taxon>unclassified sequences</taxon>
        <taxon>metagenomes</taxon>
        <taxon>ecological metagenomes</taxon>
    </lineage>
</organism>
<dbReference type="AlphaFoldDB" id="X1HUG3"/>
<dbReference type="EMBL" id="BARU01020413">
    <property type="protein sequence ID" value="GAH48933.1"/>
    <property type="molecule type" value="Genomic_DNA"/>
</dbReference>
<name>X1HUG3_9ZZZZ</name>
<protein>
    <submittedName>
        <fullName evidence="1">Uncharacterized protein</fullName>
    </submittedName>
</protein>
<sequence>MSVWPRYRDWFNGVLTKVSQFSEGIGWGVDGMGHLINACAGGINIVGGLMGKDWNVMQAEIMERANNLILTMSRSLKQLREDPGRWMNTFFENRTLLSAYSADKWWRPIAETIATATDRANEAAEGVQGVIGELSAIQENMPETVRKHIPLSIWIRLNQADIYIQNTILPAITIINRNLQFMDAIMKTLSQRGSELADKLAHPGDVLLGVDELPEYVKKYQEGLIDDVTSREFAFWTTQERTEMQGDFDEFDRVDRLATAPTPEPAYFTLEIPVGKL</sequence>
<proteinExistence type="predicted"/>
<comment type="caution">
    <text evidence="1">The sequence shown here is derived from an EMBL/GenBank/DDBJ whole genome shotgun (WGS) entry which is preliminary data.</text>
</comment>